<name>A0ABV0S960_9TELE</name>
<protein>
    <recommendedName>
        <fullName evidence="3">Secreted protein</fullName>
    </recommendedName>
</protein>
<comment type="caution">
    <text evidence="1">The sequence shown here is derived from an EMBL/GenBank/DDBJ whole genome shotgun (WGS) entry which is preliminary data.</text>
</comment>
<keyword evidence="2" id="KW-1185">Reference proteome</keyword>
<accession>A0ABV0S960</accession>
<dbReference type="Proteomes" id="UP001434883">
    <property type="component" value="Unassembled WGS sequence"/>
</dbReference>
<gene>
    <name evidence="1" type="ORF">XENOCAPTIV_019153</name>
</gene>
<evidence type="ECO:0000313" key="2">
    <source>
        <dbReference type="Proteomes" id="UP001434883"/>
    </source>
</evidence>
<sequence>MSRLCAVIPPSSLSPSLSLICLPVSPAVQSRGFEHHERVRQACFAYCRSPALTCSKSLPSGGTSEGISWEERGLTEFPVVAAQPCSVFSSCRVRKERAGGGGGV</sequence>
<reference evidence="1 2" key="1">
    <citation type="submission" date="2021-06" db="EMBL/GenBank/DDBJ databases">
        <authorList>
            <person name="Palmer J.M."/>
        </authorList>
    </citation>
    <scope>NUCLEOTIDE SEQUENCE [LARGE SCALE GENOMIC DNA]</scope>
    <source>
        <strain evidence="1 2">XC_2019</strain>
        <tissue evidence="1">Muscle</tissue>
    </source>
</reference>
<evidence type="ECO:0000313" key="1">
    <source>
        <dbReference type="EMBL" id="MEQ2217112.1"/>
    </source>
</evidence>
<evidence type="ECO:0008006" key="3">
    <source>
        <dbReference type="Google" id="ProtNLM"/>
    </source>
</evidence>
<proteinExistence type="predicted"/>
<dbReference type="EMBL" id="JAHRIN010075661">
    <property type="protein sequence ID" value="MEQ2217112.1"/>
    <property type="molecule type" value="Genomic_DNA"/>
</dbReference>
<organism evidence="1 2">
    <name type="scientific">Xenoophorus captivus</name>
    <dbReference type="NCBI Taxonomy" id="1517983"/>
    <lineage>
        <taxon>Eukaryota</taxon>
        <taxon>Metazoa</taxon>
        <taxon>Chordata</taxon>
        <taxon>Craniata</taxon>
        <taxon>Vertebrata</taxon>
        <taxon>Euteleostomi</taxon>
        <taxon>Actinopterygii</taxon>
        <taxon>Neopterygii</taxon>
        <taxon>Teleostei</taxon>
        <taxon>Neoteleostei</taxon>
        <taxon>Acanthomorphata</taxon>
        <taxon>Ovalentaria</taxon>
        <taxon>Atherinomorphae</taxon>
        <taxon>Cyprinodontiformes</taxon>
        <taxon>Goodeidae</taxon>
        <taxon>Xenoophorus</taxon>
    </lineage>
</organism>